<proteinExistence type="predicted"/>
<organism evidence="1 2">
    <name type="scientific">Anas platyrhynchos</name>
    <name type="common">Mallard</name>
    <name type="synonym">Anas boschas</name>
    <dbReference type="NCBI Taxonomy" id="8839"/>
    <lineage>
        <taxon>Eukaryota</taxon>
        <taxon>Metazoa</taxon>
        <taxon>Chordata</taxon>
        <taxon>Craniata</taxon>
        <taxon>Vertebrata</taxon>
        <taxon>Euteleostomi</taxon>
        <taxon>Archelosauria</taxon>
        <taxon>Archosauria</taxon>
        <taxon>Dinosauria</taxon>
        <taxon>Saurischia</taxon>
        <taxon>Theropoda</taxon>
        <taxon>Coelurosauria</taxon>
        <taxon>Aves</taxon>
        <taxon>Neognathae</taxon>
        <taxon>Galloanserae</taxon>
        <taxon>Anseriformes</taxon>
        <taxon>Anatidae</taxon>
        <taxon>Anatinae</taxon>
        <taxon>Anas</taxon>
    </lineage>
</organism>
<dbReference type="AlphaFoldDB" id="R0L9K2"/>
<evidence type="ECO:0000313" key="1">
    <source>
        <dbReference type="EMBL" id="EOB02314.1"/>
    </source>
</evidence>
<evidence type="ECO:0000313" key="2">
    <source>
        <dbReference type="Proteomes" id="UP000296049"/>
    </source>
</evidence>
<dbReference type="EMBL" id="KB742970">
    <property type="protein sequence ID" value="EOB02314.1"/>
    <property type="molecule type" value="Genomic_DNA"/>
</dbReference>
<reference evidence="2" key="1">
    <citation type="journal article" date="2013" name="Nat. Genet.">
        <title>The duck genome and transcriptome provide insight into an avian influenza virus reservoir species.</title>
        <authorList>
            <person name="Huang Y."/>
            <person name="Li Y."/>
            <person name="Burt D.W."/>
            <person name="Chen H."/>
            <person name="Zhang Y."/>
            <person name="Qian W."/>
            <person name="Kim H."/>
            <person name="Gan S."/>
            <person name="Zhao Y."/>
            <person name="Li J."/>
            <person name="Yi K."/>
            <person name="Feng H."/>
            <person name="Zhu P."/>
            <person name="Li B."/>
            <person name="Liu Q."/>
            <person name="Fairley S."/>
            <person name="Magor K.E."/>
            <person name="Du Z."/>
            <person name="Hu X."/>
            <person name="Goodman L."/>
            <person name="Tafer H."/>
            <person name="Vignal A."/>
            <person name="Lee T."/>
            <person name="Kim K.W."/>
            <person name="Sheng Z."/>
            <person name="An Y."/>
            <person name="Searle S."/>
            <person name="Herrero J."/>
            <person name="Groenen M.A."/>
            <person name="Crooijmans R.P."/>
            <person name="Faraut T."/>
            <person name="Cai Q."/>
            <person name="Webster R.G."/>
            <person name="Aldridge J.R."/>
            <person name="Warren W.C."/>
            <person name="Bartschat S."/>
            <person name="Kehr S."/>
            <person name="Marz M."/>
            <person name="Stadler P.F."/>
            <person name="Smith J."/>
            <person name="Kraus R.H."/>
            <person name="Zhao Y."/>
            <person name="Ren L."/>
            <person name="Fei J."/>
            <person name="Morisson M."/>
            <person name="Kaiser P."/>
            <person name="Griffin D.K."/>
            <person name="Rao M."/>
            <person name="Pitel F."/>
            <person name="Wang J."/>
            <person name="Li N."/>
        </authorList>
    </citation>
    <scope>NUCLEOTIDE SEQUENCE [LARGE SCALE GENOMIC DNA]</scope>
</reference>
<protein>
    <submittedName>
        <fullName evidence="1">Uncharacterized protein</fullName>
    </submittedName>
</protein>
<keyword evidence="2" id="KW-1185">Reference proteome</keyword>
<accession>R0L9K2</accession>
<dbReference type="Proteomes" id="UP000296049">
    <property type="component" value="Unassembled WGS sequence"/>
</dbReference>
<name>R0L9K2_ANAPL</name>
<gene>
    <name evidence="1" type="ORF">Anapl_07711</name>
</gene>
<sequence length="436" mass="48757">MTLPLPNSSGRFYMENSGIDIVNERESKVFPVPSIKCDVVLLGLCDMQRWPACSHASMWIVDEEFVWLHSVNSAGAFQIVATRGGHYGCRWVSVVITAKLKAKDRRLPHGRGAEGQIGSGQVQRSQGNNQGIPAALRCLILVTAIWALLLRSLQSRLYPTTVCQHSPPRRVWCAYRGILLFCCQHELHGIKGTPISKAEQKHFPEKCQEPLERAEKAACRLVLCRFDCTYLCGAVRDARDAHVSPFSKEMMRTVTLVPDKEYKDLTPLLCDSQSSSGQSALLLPLWTRWEYEIGDAITGCAERTEIPMRLAATYVLLLEVDTVTCSHPSVPTRVIEDEIGLLSSCAPSQGRLFDLGCDCLLCASAFLYGNKLQCAVLDSHEKGNYHFSWMELGKTFVLSEYCMLVFFSRTWRALRILICLKLQDALRHQISAAVNA</sequence>